<gene>
    <name evidence="1" type="ORF">HOLleu_13974</name>
</gene>
<keyword evidence="2" id="KW-1185">Reference proteome</keyword>
<evidence type="ECO:0000313" key="2">
    <source>
        <dbReference type="Proteomes" id="UP001152320"/>
    </source>
</evidence>
<sequence>MAVELEIIAEGSVENVMSGKKYNHAVHFHKLMYEALLRLAWRGFYSWLEEKDAANLPQLHETIKLIEELNTDVSQETFCNILQHPSCQCILLQFELYLDHKRSSNGSLSNFWTLTWTWWIFFWD</sequence>
<organism evidence="1 2">
    <name type="scientific">Holothuria leucospilota</name>
    <name type="common">Black long sea cucumber</name>
    <name type="synonym">Mertensiothuria leucospilota</name>
    <dbReference type="NCBI Taxonomy" id="206669"/>
    <lineage>
        <taxon>Eukaryota</taxon>
        <taxon>Metazoa</taxon>
        <taxon>Echinodermata</taxon>
        <taxon>Eleutherozoa</taxon>
        <taxon>Echinozoa</taxon>
        <taxon>Holothuroidea</taxon>
        <taxon>Aspidochirotacea</taxon>
        <taxon>Aspidochirotida</taxon>
        <taxon>Holothuriidae</taxon>
        <taxon>Holothuria</taxon>
    </lineage>
</organism>
<comment type="caution">
    <text evidence="1">The sequence shown here is derived from an EMBL/GenBank/DDBJ whole genome shotgun (WGS) entry which is preliminary data.</text>
</comment>
<proteinExistence type="predicted"/>
<dbReference type="Proteomes" id="UP001152320">
    <property type="component" value="Chromosome 6"/>
</dbReference>
<dbReference type="AlphaFoldDB" id="A0A9Q1C880"/>
<dbReference type="OrthoDB" id="6150275at2759"/>
<protein>
    <submittedName>
        <fullName evidence="1">Uncharacterized protein</fullName>
    </submittedName>
</protein>
<accession>A0A9Q1C880</accession>
<reference evidence="1" key="1">
    <citation type="submission" date="2021-10" db="EMBL/GenBank/DDBJ databases">
        <title>Tropical sea cucumber genome reveals ecological adaptation and Cuvierian tubules defense mechanism.</title>
        <authorList>
            <person name="Chen T."/>
        </authorList>
    </citation>
    <scope>NUCLEOTIDE SEQUENCE</scope>
    <source>
        <strain evidence="1">Nanhai2018</strain>
        <tissue evidence="1">Muscle</tissue>
    </source>
</reference>
<dbReference type="EMBL" id="JAIZAY010000006">
    <property type="protein sequence ID" value="KAJ8039844.1"/>
    <property type="molecule type" value="Genomic_DNA"/>
</dbReference>
<evidence type="ECO:0000313" key="1">
    <source>
        <dbReference type="EMBL" id="KAJ8039844.1"/>
    </source>
</evidence>
<name>A0A9Q1C880_HOLLE</name>